<dbReference type="PANTHER" id="PTHR34797:SF1">
    <property type="entry name" value="ATG8-INTERACTING PROTEIN 2"/>
    <property type="match status" value="1"/>
</dbReference>
<dbReference type="Pfam" id="PF13639">
    <property type="entry name" value="zf-RING_2"/>
    <property type="match status" value="1"/>
</dbReference>
<keyword evidence="1" id="KW-0863">Zinc-finger</keyword>
<keyword evidence="3" id="KW-0812">Transmembrane</keyword>
<dbReference type="InterPro" id="IPR013083">
    <property type="entry name" value="Znf_RING/FYVE/PHD"/>
</dbReference>
<organism evidence="5 6">
    <name type="scientific">Brassica rapa subsp. trilocularis</name>
    <dbReference type="NCBI Taxonomy" id="1813537"/>
    <lineage>
        <taxon>Eukaryota</taxon>
        <taxon>Viridiplantae</taxon>
        <taxon>Streptophyta</taxon>
        <taxon>Embryophyta</taxon>
        <taxon>Tracheophyta</taxon>
        <taxon>Spermatophyta</taxon>
        <taxon>Magnoliopsida</taxon>
        <taxon>eudicotyledons</taxon>
        <taxon>Gunneridae</taxon>
        <taxon>Pentapetalae</taxon>
        <taxon>rosids</taxon>
        <taxon>malvids</taxon>
        <taxon>Brassicales</taxon>
        <taxon>Brassicaceae</taxon>
        <taxon>Brassiceae</taxon>
        <taxon>Brassica</taxon>
    </lineage>
</organism>
<evidence type="ECO:0000259" key="4">
    <source>
        <dbReference type="PROSITE" id="PS50089"/>
    </source>
</evidence>
<accession>A0ABQ7N2X4</accession>
<feature type="transmembrane region" description="Helical" evidence="3">
    <location>
        <begin position="322"/>
        <end position="340"/>
    </location>
</feature>
<feature type="region of interest" description="Disordered" evidence="2">
    <location>
        <begin position="192"/>
        <end position="214"/>
    </location>
</feature>
<protein>
    <recommendedName>
        <fullName evidence="4">RING-type domain-containing protein</fullName>
    </recommendedName>
</protein>
<dbReference type="InterPro" id="IPR001841">
    <property type="entry name" value="Znf_RING"/>
</dbReference>
<keyword evidence="3" id="KW-0472">Membrane</keyword>
<dbReference type="Proteomes" id="UP000823674">
    <property type="component" value="Chromosome A03"/>
</dbReference>
<feature type="region of interest" description="Disordered" evidence="2">
    <location>
        <begin position="155"/>
        <end position="180"/>
    </location>
</feature>
<evidence type="ECO:0000256" key="2">
    <source>
        <dbReference type="SAM" id="MobiDB-lite"/>
    </source>
</evidence>
<dbReference type="PROSITE" id="PS50089">
    <property type="entry name" value="ZF_RING_2"/>
    <property type="match status" value="1"/>
</dbReference>
<dbReference type="SUPFAM" id="SSF57850">
    <property type="entry name" value="RING/U-box"/>
    <property type="match status" value="1"/>
</dbReference>
<keyword evidence="1" id="KW-0479">Metal-binding</keyword>
<comment type="caution">
    <text evidence="5">The sequence shown here is derived from an EMBL/GenBank/DDBJ whole genome shotgun (WGS) entry which is preliminary data.</text>
</comment>
<keyword evidence="3" id="KW-1133">Transmembrane helix</keyword>
<evidence type="ECO:0000256" key="3">
    <source>
        <dbReference type="SAM" id="Phobius"/>
    </source>
</evidence>
<dbReference type="EMBL" id="JADBGQ010000003">
    <property type="protein sequence ID" value="KAG5405271.1"/>
    <property type="molecule type" value="Genomic_DNA"/>
</dbReference>
<gene>
    <name evidence="5" type="primary">A03p033940.1_BraROA</name>
    <name evidence="5" type="ORF">IGI04_011390</name>
</gene>
<dbReference type="PANTHER" id="PTHR34797">
    <property type="entry name" value="ATG8-INTERACTING PROTEIN 2"/>
    <property type="match status" value="1"/>
</dbReference>
<name>A0ABQ7N2X4_BRACM</name>
<dbReference type="InterPro" id="IPR040304">
    <property type="entry name" value="ATG8-IP-1/2"/>
</dbReference>
<sequence>MGFSYGGTGIIIVGVILNDFMRAVCSFLVPTRLFGAYSSAGINKKIPMDDMLPATKFKDMSRVDPPESCRICQDEFDGGDQVRCLRNCVHVFHKTCIDRWIHDDKMTCPLCRTPIIPDFYFLRLMADKEEASSGADNATRGTDWEVVSLTASAYAASPGPKPVDDDVTPPPYEAETTTTTSHPLYMSRHFAFPPSEEEQHHTDIPTEPSEKKMKMDSEFSIEQETGKEDGGDLTLKGLDLAKDDEFDFLQEGKGKSNIYMQDERAFGGEHSDPIQQQTDVAPPELEEEHHQVAAAANSPPPCEPWWKRSAASLISQAKETNTVWSIFIAAAAVMGVVVLGQRWQHDRWQVLQLNWESTIGNEKAAGRLMGPISRLKQAFVGGQRRDSFIRAAGSQNDS</sequence>
<keyword evidence="6" id="KW-1185">Reference proteome</keyword>
<keyword evidence="1" id="KW-0862">Zinc</keyword>
<evidence type="ECO:0000313" key="6">
    <source>
        <dbReference type="Proteomes" id="UP000823674"/>
    </source>
</evidence>
<evidence type="ECO:0000256" key="1">
    <source>
        <dbReference type="PROSITE-ProRule" id="PRU00175"/>
    </source>
</evidence>
<dbReference type="CDD" id="cd23121">
    <property type="entry name" value="RING-H2_RHA1-like"/>
    <property type="match status" value="1"/>
</dbReference>
<feature type="compositionally biased region" description="Basic and acidic residues" evidence="2">
    <location>
        <begin position="197"/>
        <end position="214"/>
    </location>
</feature>
<dbReference type="SMART" id="SM00184">
    <property type="entry name" value="RING"/>
    <property type="match status" value="1"/>
</dbReference>
<feature type="domain" description="RING-type" evidence="4">
    <location>
        <begin position="69"/>
        <end position="112"/>
    </location>
</feature>
<dbReference type="Gene3D" id="3.30.40.10">
    <property type="entry name" value="Zinc/RING finger domain, C3HC4 (zinc finger)"/>
    <property type="match status" value="1"/>
</dbReference>
<reference evidence="5 6" key="1">
    <citation type="submission" date="2021-03" db="EMBL/GenBank/DDBJ databases">
        <authorList>
            <person name="King G.J."/>
            <person name="Bancroft I."/>
            <person name="Baten A."/>
            <person name="Bloomfield J."/>
            <person name="Borpatragohain P."/>
            <person name="He Z."/>
            <person name="Irish N."/>
            <person name="Irwin J."/>
            <person name="Liu K."/>
            <person name="Mauleon R.P."/>
            <person name="Moore J."/>
            <person name="Morris R."/>
            <person name="Ostergaard L."/>
            <person name="Wang B."/>
            <person name="Wells R."/>
        </authorList>
    </citation>
    <scope>NUCLEOTIDE SEQUENCE [LARGE SCALE GENOMIC DNA]</scope>
    <source>
        <strain evidence="5">R-o-18</strain>
        <tissue evidence="5">Leaf</tissue>
    </source>
</reference>
<evidence type="ECO:0000313" key="5">
    <source>
        <dbReference type="EMBL" id="KAG5405271.1"/>
    </source>
</evidence>
<proteinExistence type="predicted"/>